<feature type="compositionally biased region" description="Low complexity" evidence="1">
    <location>
        <begin position="480"/>
        <end position="492"/>
    </location>
</feature>
<organism evidence="2">
    <name type="scientific">Anopheles coluzzii</name>
    <name type="common">African malaria mosquito</name>
    <dbReference type="NCBI Taxonomy" id="1518534"/>
    <lineage>
        <taxon>Eukaryota</taxon>
        <taxon>Metazoa</taxon>
        <taxon>Ecdysozoa</taxon>
        <taxon>Arthropoda</taxon>
        <taxon>Hexapoda</taxon>
        <taxon>Insecta</taxon>
        <taxon>Pterygota</taxon>
        <taxon>Neoptera</taxon>
        <taxon>Endopterygota</taxon>
        <taxon>Diptera</taxon>
        <taxon>Nematocera</taxon>
        <taxon>Culicoidea</taxon>
        <taxon>Culicidae</taxon>
        <taxon>Anophelinae</taxon>
        <taxon>Anopheles</taxon>
    </lineage>
</organism>
<dbReference type="EnsemblMetazoa" id="ACOM026321-RA">
    <property type="protein sequence ID" value="ACOM026321-PA.1"/>
    <property type="gene ID" value="ACOM026321"/>
</dbReference>
<feature type="compositionally biased region" description="Low complexity" evidence="1">
    <location>
        <begin position="360"/>
        <end position="372"/>
    </location>
</feature>
<feature type="compositionally biased region" description="Polar residues" evidence="1">
    <location>
        <begin position="316"/>
        <end position="326"/>
    </location>
</feature>
<dbReference type="VEuPathDB" id="VectorBase:ACON2_041831"/>
<feature type="compositionally biased region" description="Low complexity" evidence="1">
    <location>
        <begin position="628"/>
        <end position="651"/>
    </location>
</feature>
<feature type="compositionally biased region" description="Acidic residues" evidence="1">
    <location>
        <begin position="408"/>
        <end position="418"/>
    </location>
</feature>
<feature type="region of interest" description="Disordered" evidence="1">
    <location>
        <begin position="589"/>
        <end position="656"/>
    </location>
</feature>
<evidence type="ECO:0000256" key="1">
    <source>
        <dbReference type="SAM" id="MobiDB-lite"/>
    </source>
</evidence>
<protein>
    <recommendedName>
        <fullName evidence="3">PHD-type domain-containing protein</fullName>
    </recommendedName>
</protein>
<feature type="region of interest" description="Disordered" evidence="1">
    <location>
        <begin position="271"/>
        <end position="535"/>
    </location>
</feature>
<sequence length="725" mass="81345">LVCSGFGSWGRLKKTFSDKCPPKPKPEMQEQWEWMKEFAMPVELLQSIIYLQRALRDCVIQHQFLASKINILAMHQRPIIKRHMLELEREILSIGREQEGVVRQLSERVKRFQMTVQSQRKVALSEDIVCGYVSRHLAAFNDVTDLNGTVPKHISPRLSAAELAQKYSLETLLAANEDLAVVVTHEKIDLEDVERRDSNHTDNAQWDTVLCIAEGKRKNKHTVARNCLKPLVTAQPVGRAQAPSTDSSITIEERPFAGIADQKPPPIAAVKAEKQEDVDQEEEEESEVDVDEEDGQDSLLTPEKTSEDEAEADGKSVQSMDQSVGNRASWMPGLRGRPPKGSKYVSIAKQAAIEARRMANAEQQQQQRQQMQQPPPPAQPNIIQRRVSKRKDVLSEKVEEPIELDVSGNEEEEEEEPTELMNTAAVRRGRSNLLQALNKQKRGSGRPNMEVSVISNQQKSSKRGAGPIPGGSKLVKHLSEGSSGSSSNSRCSTPTWPGRHTSEESSDRRSSPSAEFPALPDPGEPVEPRPTSISEMEQRTFLRYFQIFLPEEVKAMKERKSERKRRSCYSTERKDFHYGKLDYYEQQQQYQAARASKRTHQRPILYSPPVAVAKRRRPPPPPAPLRPQPLAAAAAAAGSSGSTTARSSAGRPRPQPATVTNIFAAMDKRTCFVCSKSGTTEELSACMNCYNIYHLNCHKIDEQSEAYRQRDDLCPVCLISDEQDK</sequence>
<feature type="compositionally biased region" description="Basic and acidic residues" evidence="1">
    <location>
        <begin position="390"/>
        <end position="400"/>
    </location>
</feature>
<dbReference type="Gene3D" id="3.30.40.10">
    <property type="entry name" value="Zinc/RING finger domain, C3HC4 (zinc finger)"/>
    <property type="match status" value="1"/>
</dbReference>
<proteinExistence type="predicted"/>
<accession>A0A8W7P5K2</accession>
<dbReference type="InterPro" id="IPR011011">
    <property type="entry name" value="Znf_FYVE_PHD"/>
</dbReference>
<dbReference type="Proteomes" id="UP000075882">
    <property type="component" value="Unassembled WGS sequence"/>
</dbReference>
<name>A0A8W7P5K2_ANOCL</name>
<feature type="compositionally biased region" description="Acidic residues" evidence="1">
    <location>
        <begin position="278"/>
        <end position="296"/>
    </location>
</feature>
<evidence type="ECO:0008006" key="3">
    <source>
        <dbReference type="Google" id="ProtNLM"/>
    </source>
</evidence>
<reference evidence="2" key="1">
    <citation type="submission" date="2022-08" db="UniProtKB">
        <authorList>
            <consortium name="EnsemblMetazoa"/>
        </authorList>
    </citation>
    <scope>IDENTIFICATION</scope>
</reference>
<evidence type="ECO:0000313" key="2">
    <source>
        <dbReference type="EnsemblMetazoa" id="ACOM026321-PA.1"/>
    </source>
</evidence>
<dbReference type="SUPFAM" id="SSF57903">
    <property type="entry name" value="FYVE/PHD zinc finger"/>
    <property type="match status" value="1"/>
</dbReference>
<feature type="compositionally biased region" description="Basic and acidic residues" evidence="1">
    <location>
        <begin position="500"/>
        <end position="510"/>
    </location>
</feature>
<dbReference type="InterPro" id="IPR013083">
    <property type="entry name" value="Znf_RING/FYVE/PHD"/>
</dbReference>
<dbReference type="AlphaFoldDB" id="A0A8W7P5K2"/>